<feature type="transmembrane region" description="Helical" evidence="1">
    <location>
        <begin position="48"/>
        <end position="68"/>
    </location>
</feature>
<reference evidence="2 3" key="1">
    <citation type="submission" date="2017-05" db="EMBL/GenBank/DDBJ databases">
        <title>Butyricicoccus porcorum sp. nov. a butyrate-producing bacterium from the swine intestinal tract.</title>
        <authorList>
            <person name="Trachsel J."/>
            <person name="Humphrey S."/>
            <person name="Allen H.K."/>
        </authorList>
    </citation>
    <scope>NUCLEOTIDE SEQUENCE [LARGE SCALE GENOMIC DNA]</scope>
    <source>
        <strain evidence="2">BB10</strain>
    </source>
</reference>
<dbReference type="EMBL" id="NHOC01000005">
    <property type="protein sequence ID" value="OUM20507.1"/>
    <property type="molecule type" value="Genomic_DNA"/>
</dbReference>
<accession>A0A252F404</accession>
<gene>
    <name evidence="2" type="ORF">CBW42_06665</name>
</gene>
<keyword evidence="1" id="KW-0472">Membrane</keyword>
<proteinExistence type="predicted"/>
<dbReference type="Proteomes" id="UP000194903">
    <property type="component" value="Unassembled WGS sequence"/>
</dbReference>
<keyword evidence="3" id="KW-1185">Reference proteome</keyword>
<feature type="transmembrane region" description="Helical" evidence="1">
    <location>
        <begin position="6"/>
        <end position="27"/>
    </location>
</feature>
<dbReference type="AlphaFoldDB" id="A0A252F404"/>
<dbReference type="RefSeq" id="WP_087018987.1">
    <property type="nucleotide sequence ID" value="NZ_CP178353.1"/>
</dbReference>
<name>A0A252F404_9FIRM</name>
<organism evidence="2 3">
    <name type="scientific">Butyricicoccus porcorum</name>
    <dbReference type="NCBI Taxonomy" id="1945634"/>
    <lineage>
        <taxon>Bacteria</taxon>
        <taxon>Bacillati</taxon>
        <taxon>Bacillota</taxon>
        <taxon>Clostridia</taxon>
        <taxon>Eubacteriales</taxon>
        <taxon>Butyricicoccaceae</taxon>
        <taxon>Butyricicoccus</taxon>
    </lineage>
</organism>
<comment type="caution">
    <text evidence="2">The sequence shown here is derived from an EMBL/GenBank/DDBJ whole genome shotgun (WGS) entry which is preliminary data.</text>
</comment>
<feature type="transmembrane region" description="Helical" evidence="1">
    <location>
        <begin position="80"/>
        <end position="100"/>
    </location>
</feature>
<keyword evidence="1" id="KW-1133">Transmembrane helix</keyword>
<evidence type="ECO:0000313" key="3">
    <source>
        <dbReference type="Proteomes" id="UP000194903"/>
    </source>
</evidence>
<protein>
    <submittedName>
        <fullName evidence="2">Uncharacterized protein</fullName>
    </submittedName>
</protein>
<sequence>MKNDKYWKYGCSAVTAAMLVICVSVARRDLMLRKYCKDVELDSFFGELALPLLIVLVGAYAVFALWQWIADRPAARRQLISVTLAAVFSFGFLSGGYLRYHNAVYQASEKQAKYDKAWDKGLLYDLKGLFR</sequence>
<evidence type="ECO:0000313" key="2">
    <source>
        <dbReference type="EMBL" id="OUM20507.1"/>
    </source>
</evidence>
<evidence type="ECO:0000256" key="1">
    <source>
        <dbReference type="SAM" id="Phobius"/>
    </source>
</evidence>
<keyword evidence="1" id="KW-0812">Transmembrane</keyword>